<evidence type="ECO:0000256" key="1">
    <source>
        <dbReference type="ARBA" id="ARBA00023002"/>
    </source>
</evidence>
<dbReference type="EC" id="1.1.1.215" evidence="4"/>
<keyword evidence="1 4" id="KW-0560">Oxidoreductase</keyword>
<dbReference type="GO" id="GO:0047964">
    <property type="term" value="F:glyoxylate reductase (NADH) activity"/>
    <property type="evidence" value="ECO:0007669"/>
    <property type="project" value="UniProtKB-EC"/>
</dbReference>
<dbReference type="SUPFAM" id="SSF51735">
    <property type="entry name" value="NAD(P)-binding Rossmann-fold domains"/>
    <property type="match status" value="1"/>
</dbReference>
<keyword evidence="4" id="KW-0670">Pyruvate</keyword>
<keyword evidence="2" id="KW-0520">NAD</keyword>
<dbReference type="Gene3D" id="3.40.50.720">
    <property type="entry name" value="NAD(P)-binding Rossmann-like Domain"/>
    <property type="match status" value="2"/>
</dbReference>
<dbReference type="EC" id="1.1.1.-" evidence="4"/>
<protein>
    <submittedName>
        <fullName evidence="4">Glyoxylate reductase / Glyoxylate reductase / Hydroxypyruvate reductase 2-ketoaldonate reductase, broad specificity</fullName>
        <ecNumber evidence="4">1.1.1.-</ecNumber>
        <ecNumber evidence="4">1.1.1.215</ecNumber>
        <ecNumber evidence="4">1.1.1.26</ecNumber>
        <ecNumber evidence="4">1.1.1.79</ecNumber>
        <ecNumber evidence="4">1.1.1.81</ecNumber>
    </submittedName>
</protein>
<dbReference type="Pfam" id="PF02826">
    <property type="entry name" value="2-Hacid_dh_C"/>
    <property type="match status" value="1"/>
</dbReference>
<dbReference type="EC" id="1.1.1.79" evidence="4"/>
<name>A0A076LPL1_9GAMM</name>
<evidence type="ECO:0000313" key="4">
    <source>
        <dbReference type="EMBL" id="AIJ09836.1"/>
    </source>
</evidence>
<dbReference type="PANTHER" id="PTHR43333">
    <property type="entry name" value="2-HACID_DH_C DOMAIN-CONTAINING PROTEIN"/>
    <property type="match status" value="1"/>
</dbReference>
<dbReference type="EC" id="1.1.1.81" evidence="4"/>
<dbReference type="GO" id="GO:0008873">
    <property type="term" value="F:gluconate 2-dehydrogenase activity"/>
    <property type="evidence" value="ECO:0007669"/>
    <property type="project" value="UniProtKB-EC"/>
</dbReference>
<proteinExistence type="predicted"/>
<dbReference type="PANTHER" id="PTHR43333:SF1">
    <property type="entry name" value="D-ISOMER SPECIFIC 2-HYDROXYACID DEHYDROGENASE NAD-BINDING DOMAIN-CONTAINING PROTEIN"/>
    <property type="match status" value="1"/>
</dbReference>
<dbReference type="KEGG" id="ete:ETEE_3414"/>
<dbReference type="NCBIfam" id="NF012013">
    <property type="entry name" value="PRK15469.1"/>
    <property type="match status" value="1"/>
</dbReference>
<reference evidence="4 5" key="1">
    <citation type="journal article" date="2012" name="PLoS ONE">
        <title>Edwardsiella comparative phylogenomics reveal the new intra/inter-species taxonomic relationships, virulence evolution and niche adaptation mechanisms.</title>
        <authorList>
            <person name="Yang M."/>
            <person name="Lv Y."/>
            <person name="Xiao J."/>
            <person name="Wu H."/>
            <person name="Zheng H."/>
            <person name="Liu Q."/>
            <person name="Zhang Y."/>
            <person name="Wang Q."/>
        </authorList>
    </citation>
    <scope>NUCLEOTIDE SEQUENCE [LARGE SCALE GENOMIC DNA]</scope>
    <source>
        <strain evidence="5">080813</strain>
    </source>
</reference>
<dbReference type="GO" id="GO:0051287">
    <property type="term" value="F:NAD binding"/>
    <property type="evidence" value="ECO:0007669"/>
    <property type="project" value="InterPro"/>
</dbReference>
<dbReference type="AlphaFoldDB" id="A0A076LPL1"/>
<dbReference type="GO" id="GO:0030267">
    <property type="term" value="F:glyoxylate reductase (NADPH) activity"/>
    <property type="evidence" value="ECO:0007669"/>
    <property type="project" value="UniProtKB-EC"/>
</dbReference>
<dbReference type="RefSeq" id="WP_034165167.1">
    <property type="nucleotide sequence ID" value="NZ_CP006664.1"/>
</dbReference>
<organism evidence="4 5">
    <name type="scientific">Edwardsiella anguillarum ET080813</name>
    <dbReference type="NCBI Taxonomy" id="667120"/>
    <lineage>
        <taxon>Bacteria</taxon>
        <taxon>Pseudomonadati</taxon>
        <taxon>Pseudomonadota</taxon>
        <taxon>Gammaproteobacteria</taxon>
        <taxon>Enterobacterales</taxon>
        <taxon>Hafniaceae</taxon>
        <taxon>Edwardsiella</taxon>
    </lineage>
</organism>
<sequence length="313" mass="34806">MEIIYYHPFFTAQTWLDGMRQRLPQAHIRQWQPGDDKPADYALVWQPPYEMLAQRQGLRAIFALGAGVDAILAQARAHPGILPAGVPLVRLEDTGMAQQMEEYAVAAVMRYFRRFDEYELQQRQGIWRYLAPHEASAFTVGVLGAGVLGGRVARRLASFGVPVRCWSRTVKDYPQVQSFYGSEQLPAFLQGLQLLINLLPNTPQTEGMLNQRLFAQMNAGAYIINLARGVHLDQDALLAALGNGQVAAATLDVFAQEPLAADHPFWQHPRVTITPHIAAITLPQVAMDYIADNIHAIEAGRRPEGVVDVARGY</sequence>
<accession>A0A076LPL1</accession>
<feature type="domain" description="D-isomer specific 2-hydroxyacid dehydrogenase NAD-binding" evidence="3">
    <location>
        <begin position="106"/>
        <end position="278"/>
    </location>
</feature>
<evidence type="ECO:0000313" key="5">
    <source>
        <dbReference type="Proteomes" id="UP000028681"/>
    </source>
</evidence>
<dbReference type="PROSITE" id="PS00671">
    <property type="entry name" value="D_2_HYDROXYACID_DH_3"/>
    <property type="match status" value="1"/>
</dbReference>
<dbReference type="GeneID" id="33940853"/>
<dbReference type="InterPro" id="IPR006140">
    <property type="entry name" value="D-isomer_DH_NAD-bd"/>
</dbReference>
<gene>
    <name evidence="4" type="primary">ghrA</name>
    <name evidence="4" type="ORF">ETEE_3414</name>
</gene>
<dbReference type="EC" id="1.1.1.26" evidence="4"/>
<dbReference type="InterPro" id="IPR036291">
    <property type="entry name" value="NAD(P)-bd_dom_sf"/>
</dbReference>
<evidence type="ECO:0000256" key="2">
    <source>
        <dbReference type="ARBA" id="ARBA00023027"/>
    </source>
</evidence>
<evidence type="ECO:0000259" key="3">
    <source>
        <dbReference type="Pfam" id="PF02826"/>
    </source>
</evidence>
<dbReference type="EMBL" id="CP006664">
    <property type="protein sequence ID" value="AIJ09836.1"/>
    <property type="molecule type" value="Genomic_DNA"/>
</dbReference>
<dbReference type="CDD" id="cd12164">
    <property type="entry name" value="GDH_like_2"/>
    <property type="match status" value="1"/>
</dbReference>
<dbReference type="HOGENOM" id="CLU_019796_1_0_6"/>
<dbReference type="GO" id="GO:0016618">
    <property type="term" value="F:hydroxypyruvate reductase [NAD(P)H] activity"/>
    <property type="evidence" value="ECO:0007669"/>
    <property type="project" value="UniProtKB-EC"/>
</dbReference>
<dbReference type="InterPro" id="IPR029753">
    <property type="entry name" value="D-isomer_DH_CS"/>
</dbReference>
<dbReference type="Proteomes" id="UP000028681">
    <property type="component" value="Chromosome"/>
</dbReference>